<dbReference type="InterPro" id="IPR009057">
    <property type="entry name" value="Homeodomain-like_sf"/>
</dbReference>
<evidence type="ECO:0000313" key="5">
    <source>
        <dbReference type="Proteomes" id="UP000183200"/>
    </source>
</evidence>
<dbReference type="Pfam" id="PF00440">
    <property type="entry name" value="TetR_N"/>
    <property type="match status" value="1"/>
</dbReference>
<dbReference type="InterPro" id="IPR001647">
    <property type="entry name" value="HTH_TetR"/>
</dbReference>
<dbReference type="GO" id="GO:0000976">
    <property type="term" value="F:transcription cis-regulatory region binding"/>
    <property type="evidence" value="ECO:0007669"/>
    <property type="project" value="TreeGrafter"/>
</dbReference>
<dbReference type="PANTHER" id="PTHR30055:SF207">
    <property type="entry name" value="HTH-TYPE TRANSCRIPTIONAL REPRESSOR FATR"/>
    <property type="match status" value="1"/>
</dbReference>
<dbReference type="Gene3D" id="1.10.357.10">
    <property type="entry name" value="Tetracycline Repressor, domain 2"/>
    <property type="match status" value="1"/>
</dbReference>
<protein>
    <submittedName>
        <fullName evidence="4">DNA-binding transcriptional regulator, AcrR family</fullName>
    </submittedName>
</protein>
<name>A0A1G9Z5L9_9SPHI</name>
<dbReference type="SUPFAM" id="SSF46689">
    <property type="entry name" value="Homeodomain-like"/>
    <property type="match status" value="1"/>
</dbReference>
<feature type="DNA-binding region" description="H-T-H motif" evidence="2">
    <location>
        <begin position="24"/>
        <end position="43"/>
    </location>
</feature>
<dbReference type="InterPro" id="IPR054422">
    <property type="entry name" value="TetR-like_HI_0893_C"/>
</dbReference>
<keyword evidence="1 2" id="KW-0238">DNA-binding</keyword>
<sequence>MNKKEQILKATLKLIVEKGIESTPMSEIAKAADTGMGAIYNHFPNKESLISALYFYLKAKESAIIMEGYDPSLPVKQRFIWLWKKMINYFMAEPMDFTFLEQFYYSPAIDPKAKHEGSLYVSVLDSVYLDGQKQQIIKDGNVKEWIGFTSGSLVSLVKLHHSNYICLQDESIDNYIQAAWDAIRS</sequence>
<evidence type="ECO:0000313" key="4">
    <source>
        <dbReference type="EMBL" id="SDN16702.1"/>
    </source>
</evidence>
<dbReference type="EMBL" id="FNGY01000006">
    <property type="protein sequence ID" value="SDN16702.1"/>
    <property type="molecule type" value="Genomic_DNA"/>
</dbReference>
<dbReference type="InterPro" id="IPR050109">
    <property type="entry name" value="HTH-type_TetR-like_transc_reg"/>
</dbReference>
<dbReference type="PRINTS" id="PR00455">
    <property type="entry name" value="HTHTETR"/>
</dbReference>
<dbReference type="GO" id="GO:0003700">
    <property type="term" value="F:DNA-binding transcription factor activity"/>
    <property type="evidence" value="ECO:0007669"/>
    <property type="project" value="TreeGrafter"/>
</dbReference>
<dbReference type="Pfam" id="PF22604">
    <property type="entry name" value="TetR_HI_0893_C"/>
    <property type="match status" value="1"/>
</dbReference>
<dbReference type="PROSITE" id="PS50977">
    <property type="entry name" value="HTH_TETR_2"/>
    <property type="match status" value="1"/>
</dbReference>
<evidence type="ECO:0000256" key="1">
    <source>
        <dbReference type="ARBA" id="ARBA00023125"/>
    </source>
</evidence>
<reference evidence="5" key="1">
    <citation type="submission" date="2016-10" db="EMBL/GenBank/DDBJ databases">
        <authorList>
            <person name="Varghese N."/>
            <person name="Submissions S."/>
        </authorList>
    </citation>
    <scope>NUCLEOTIDE SEQUENCE [LARGE SCALE GENOMIC DNA]</scope>
    <source>
        <strain evidence="5">DSM 19110</strain>
    </source>
</reference>
<dbReference type="Proteomes" id="UP000183200">
    <property type="component" value="Unassembled WGS sequence"/>
</dbReference>
<dbReference type="PANTHER" id="PTHR30055">
    <property type="entry name" value="HTH-TYPE TRANSCRIPTIONAL REGULATOR RUTR"/>
    <property type="match status" value="1"/>
</dbReference>
<proteinExistence type="predicted"/>
<gene>
    <name evidence="4" type="ORF">SAMN05421820_106361</name>
</gene>
<evidence type="ECO:0000256" key="2">
    <source>
        <dbReference type="PROSITE-ProRule" id="PRU00335"/>
    </source>
</evidence>
<keyword evidence="5" id="KW-1185">Reference proteome</keyword>
<feature type="domain" description="HTH tetR-type" evidence="3">
    <location>
        <begin position="1"/>
        <end position="61"/>
    </location>
</feature>
<accession>A0A1G9Z5L9</accession>
<dbReference type="RefSeq" id="WP_074609710.1">
    <property type="nucleotide sequence ID" value="NZ_FNGY01000006.1"/>
</dbReference>
<organism evidence="4 5">
    <name type="scientific">Pedobacter steynii</name>
    <dbReference type="NCBI Taxonomy" id="430522"/>
    <lineage>
        <taxon>Bacteria</taxon>
        <taxon>Pseudomonadati</taxon>
        <taxon>Bacteroidota</taxon>
        <taxon>Sphingobacteriia</taxon>
        <taxon>Sphingobacteriales</taxon>
        <taxon>Sphingobacteriaceae</taxon>
        <taxon>Pedobacter</taxon>
    </lineage>
</organism>
<dbReference type="AlphaFoldDB" id="A0A1G9Z5L9"/>
<evidence type="ECO:0000259" key="3">
    <source>
        <dbReference type="PROSITE" id="PS50977"/>
    </source>
</evidence>
<dbReference type="OrthoDB" id="6430772at2"/>